<evidence type="ECO:0000313" key="8">
    <source>
        <dbReference type="Proteomes" id="UP000600918"/>
    </source>
</evidence>
<dbReference type="InterPro" id="IPR046982">
    <property type="entry name" value="BIN3/RVS161-like"/>
</dbReference>
<dbReference type="GO" id="GO:0015629">
    <property type="term" value="C:actin cytoskeleton"/>
    <property type="evidence" value="ECO:0007669"/>
    <property type="project" value="TreeGrafter"/>
</dbReference>
<comment type="caution">
    <text evidence="7">The sequence shown here is derived from an EMBL/GenBank/DDBJ whole genome shotgun (WGS) entry which is preliminary data.</text>
</comment>
<feature type="region of interest" description="Disordered" evidence="5">
    <location>
        <begin position="323"/>
        <end position="381"/>
    </location>
</feature>
<evidence type="ECO:0000256" key="3">
    <source>
        <dbReference type="ARBA" id="ARBA00022490"/>
    </source>
</evidence>
<evidence type="ECO:0000256" key="2">
    <source>
        <dbReference type="ARBA" id="ARBA00022443"/>
    </source>
</evidence>
<dbReference type="PANTHER" id="PTHR47174">
    <property type="entry name" value="BRIDGING INTEGRATOR 3"/>
    <property type="match status" value="1"/>
</dbReference>
<dbReference type="GO" id="GO:0097320">
    <property type="term" value="P:plasma membrane tubulation"/>
    <property type="evidence" value="ECO:0007669"/>
    <property type="project" value="TreeGrafter"/>
</dbReference>
<dbReference type="Pfam" id="PF00018">
    <property type="entry name" value="SH3_1"/>
    <property type="match status" value="2"/>
</dbReference>
<evidence type="ECO:0000259" key="6">
    <source>
        <dbReference type="PROSITE" id="PS50002"/>
    </source>
</evidence>
<evidence type="ECO:0000256" key="4">
    <source>
        <dbReference type="PROSITE-ProRule" id="PRU00192"/>
    </source>
</evidence>
<organism evidence="7 8">
    <name type="scientific">Vespula pensylvanica</name>
    <name type="common">Western yellow jacket</name>
    <name type="synonym">Wasp</name>
    <dbReference type="NCBI Taxonomy" id="30213"/>
    <lineage>
        <taxon>Eukaryota</taxon>
        <taxon>Metazoa</taxon>
        <taxon>Ecdysozoa</taxon>
        <taxon>Arthropoda</taxon>
        <taxon>Hexapoda</taxon>
        <taxon>Insecta</taxon>
        <taxon>Pterygota</taxon>
        <taxon>Neoptera</taxon>
        <taxon>Endopterygota</taxon>
        <taxon>Hymenoptera</taxon>
        <taxon>Apocrita</taxon>
        <taxon>Aculeata</taxon>
        <taxon>Vespoidea</taxon>
        <taxon>Vespidae</taxon>
        <taxon>Vespinae</taxon>
        <taxon>Vespula</taxon>
    </lineage>
</organism>
<dbReference type="GO" id="GO:0031097">
    <property type="term" value="C:medial cortex"/>
    <property type="evidence" value="ECO:0007669"/>
    <property type="project" value="TreeGrafter"/>
</dbReference>
<dbReference type="AlphaFoldDB" id="A0A834K807"/>
<evidence type="ECO:0000256" key="5">
    <source>
        <dbReference type="SAM" id="MobiDB-lite"/>
    </source>
</evidence>
<feature type="compositionally biased region" description="Pro residues" evidence="5">
    <location>
        <begin position="366"/>
        <end position="378"/>
    </location>
</feature>
<feature type="region of interest" description="Disordered" evidence="5">
    <location>
        <begin position="98"/>
        <end position="134"/>
    </location>
</feature>
<name>A0A834K807_VESPE</name>
<evidence type="ECO:0000256" key="1">
    <source>
        <dbReference type="ARBA" id="ARBA00004496"/>
    </source>
</evidence>
<keyword evidence="3" id="KW-0963">Cytoplasm</keyword>
<dbReference type="GO" id="GO:0043332">
    <property type="term" value="C:mating projection tip"/>
    <property type="evidence" value="ECO:0007669"/>
    <property type="project" value="TreeGrafter"/>
</dbReference>
<keyword evidence="2 4" id="KW-0728">SH3 domain</keyword>
<reference evidence="7" key="1">
    <citation type="journal article" date="2020" name="G3 (Bethesda)">
        <title>High-Quality Assemblies for Three Invasive Social Wasps from the &lt;i&gt;Vespula&lt;/i&gt; Genus.</title>
        <authorList>
            <person name="Harrop T.W.R."/>
            <person name="Guhlin J."/>
            <person name="McLaughlin G.M."/>
            <person name="Permina E."/>
            <person name="Stockwell P."/>
            <person name="Gilligan J."/>
            <person name="Le Lec M.F."/>
            <person name="Gruber M.A.M."/>
            <person name="Quinn O."/>
            <person name="Lovegrove M."/>
            <person name="Duncan E.J."/>
            <person name="Remnant E.J."/>
            <person name="Van Eeckhoven J."/>
            <person name="Graham B."/>
            <person name="Knapp R.A."/>
            <person name="Langford K.W."/>
            <person name="Kronenberg Z."/>
            <person name="Press M.O."/>
            <person name="Eacker S.M."/>
            <person name="Wilson-Rankin E.E."/>
            <person name="Purcell J."/>
            <person name="Lester P.J."/>
            <person name="Dearden P.K."/>
        </authorList>
    </citation>
    <scope>NUCLEOTIDE SEQUENCE</scope>
    <source>
        <strain evidence="7">Volc-1</strain>
    </source>
</reference>
<gene>
    <name evidence="7" type="ORF">H0235_015194</name>
</gene>
<dbReference type="GO" id="GO:0008289">
    <property type="term" value="F:lipid binding"/>
    <property type="evidence" value="ECO:0007669"/>
    <property type="project" value="TreeGrafter"/>
</dbReference>
<dbReference type="SUPFAM" id="SSF50044">
    <property type="entry name" value="SH3-domain"/>
    <property type="match status" value="2"/>
</dbReference>
<dbReference type="PRINTS" id="PR00452">
    <property type="entry name" value="SH3DOMAIN"/>
</dbReference>
<dbReference type="InterPro" id="IPR001452">
    <property type="entry name" value="SH3_domain"/>
</dbReference>
<comment type="subcellular location">
    <subcellularLocation>
        <location evidence="1">Cytoplasm</location>
    </subcellularLocation>
</comment>
<feature type="compositionally biased region" description="Low complexity" evidence="5">
    <location>
        <begin position="329"/>
        <end position="342"/>
    </location>
</feature>
<dbReference type="CDD" id="cd00174">
    <property type="entry name" value="SH3"/>
    <property type="match status" value="1"/>
</dbReference>
<evidence type="ECO:0000313" key="7">
    <source>
        <dbReference type="EMBL" id="KAF7401858.1"/>
    </source>
</evidence>
<dbReference type="PROSITE" id="PS50002">
    <property type="entry name" value="SH3"/>
    <property type="match status" value="2"/>
</dbReference>
<dbReference type="Proteomes" id="UP000600918">
    <property type="component" value="Unassembled WGS sequence"/>
</dbReference>
<dbReference type="GO" id="GO:0006897">
    <property type="term" value="P:endocytosis"/>
    <property type="evidence" value="ECO:0007669"/>
    <property type="project" value="InterPro"/>
</dbReference>
<dbReference type="PRINTS" id="PR00499">
    <property type="entry name" value="P67PHOX"/>
</dbReference>
<dbReference type="EMBL" id="JACSDY010000017">
    <property type="protein sequence ID" value="KAF7401858.1"/>
    <property type="molecule type" value="Genomic_DNA"/>
</dbReference>
<dbReference type="Gene3D" id="2.30.30.40">
    <property type="entry name" value="SH3 Domains"/>
    <property type="match status" value="2"/>
</dbReference>
<feature type="domain" description="SH3" evidence="6">
    <location>
        <begin position="393"/>
        <end position="452"/>
    </location>
</feature>
<sequence>MRIPTRTAPRPPVNSLAQRSNVWGSTRYVYVKAFGRAYSAQACCNRFAWRNLCCRVAIALPNINRCRLWRDIDSPNNSVHPLCYIFTRNDIFATSLTSQPVQKKKPPPRPPPPKFNQCHTRRDQRDPKSKKPTRPTELLTNFFAWKAAKQEHSNTSRSTFNLSHIPLQSSNTNGALSLIDLSPPGSPTFTTRSSSDGVSIDSFGSDGNSNPSVFTSSGNTSQTESAFEDDFDFFGMSNKKFPSNDPWQMKPMSDPFGPIEERNAGALEDVRQIGDTSFFAFNDNSTGKQVPFGQTSSKVIHSVPTIIRPKPPKPPAPKILKKQLEQKMSPSSSVQRPVRPLSEPISVDSSYPANDAWGDDLKDEPSPPMPTIPPPAPPSEYLVRSKNEFEESSNAPYGIALYDFPVTHSDDLPLKEGDVVTLIRVVNDDWMEGRIGNRQGIFPINFLDVKVPLPGLQDNVVVALYPFKGEAMEDLTFEEGAKIKVLSRLSDDWLYGEYKGRKGQFPTNYVNRIPYSISRST</sequence>
<feature type="compositionally biased region" description="Polar residues" evidence="5">
    <location>
        <begin position="205"/>
        <end position="224"/>
    </location>
</feature>
<dbReference type="InterPro" id="IPR036028">
    <property type="entry name" value="SH3-like_dom_sf"/>
</dbReference>
<dbReference type="PANTHER" id="PTHR47174:SF3">
    <property type="entry name" value="BRIDGING INTEGRATOR 3"/>
    <property type="match status" value="1"/>
</dbReference>
<feature type="compositionally biased region" description="Basic and acidic residues" evidence="5">
    <location>
        <begin position="120"/>
        <end position="129"/>
    </location>
</feature>
<dbReference type="GO" id="GO:1990528">
    <property type="term" value="C:Rvs161p-Rvs167p complex"/>
    <property type="evidence" value="ECO:0007669"/>
    <property type="project" value="TreeGrafter"/>
</dbReference>
<feature type="domain" description="SH3" evidence="6">
    <location>
        <begin position="456"/>
        <end position="515"/>
    </location>
</feature>
<feature type="region of interest" description="Disordered" evidence="5">
    <location>
        <begin position="186"/>
        <end position="224"/>
    </location>
</feature>
<protein>
    <recommendedName>
        <fullName evidence="6">SH3 domain-containing protein</fullName>
    </recommendedName>
</protein>
<accession>A0A834K807</accession>
<feature type="compositionally biased region" description="Polar residues" evidence="5">
    <location>
        <begin position="187"/>
        <end position="197"/>
    </location>
</feature>
<dbReference type="SMART" id="SM00326">
    <property type="entry name" value="SH3"/>
    <property type="match status" value="2"/>
</dbReference>
<dbReference type="GO" id="GO:0051666">
    <property type="term" value="P:actin cortical patch localization"/>
    <property type="evidence" value="ECO:0007669"/>
    <property type="project" value="InterPro"/>
</dbReference>
<proteinExistence type="predicted"/>
<keyword evidence="8" id="KW-1185">Reference proteome</keyword>